<keyword evidence="2" id="KW-1185">Reference proteome</keyword>
<sequence length="67" mass="7762">MADKSMGFHRCHRFIDLVRVLAARVSLPISKIIILSNKPILMKKELENDSLYSVKELKKLVDLNRIL</sequence>
<gene>
    <name evidence="1" type="ORF">DICPUDRAFT_92376</name>
</gene>
<organism evidence="1 2">
    <name type="scientific">Dictyostelium purpureum</name>
    <name type="common">Slime mold</name>
    <dbReference type="NCBI Taxonomy" id="5786"/>
    <lineage>
        <taxon>Eukaryota</taxon>
        <taxon>Amoebozoa</taxon>
        <taxon>Evosea</taxon>
        <taxon>Eumycetozoa</taxon>
        <taxon>Dictyostelia</taxon>
        <taxon>Dictyosteliales</taxon>
        <taxon>Dictyosteliaceae</taxon>
        <taxon>Dictyostelium</taxon>
    </lineage>
</organism>
<reference evidence="2" key="1">
    <citation type="journal article" date="2011" name="Genome Biol.">
        <title>Comparative genomics of the social amoebae Dictyostelium discoideum and Dictyostelium purpureum.</title>
        <authorList>
            <consortium name="US DOE Joint Genome Institute (JGI-PGF)"/>
            <person name="Sucgang R."/>
            <person name="Kuo A."/>
            <person name="Tian X."/>
            <person name="Salerno W."/>
            <person name="Parikh A."/>
            <person name="Feasley C.L."/>
            <person name="Dalin E."/>
            <person name="Tu H."/>
            <person name="Huang E."/>
            <person name="Barry K."/>
            <person name="Lindquist E."/>
            <person name="Shapiro H."/>
            <person name="Bruce D."/>
            <person name="Schmutz J."/>
            <person name="Salamov A."/>
            <person name="Fey P."/>
            <person name="Gaudet P."/>
            <person name="Anjard C."/>
            <person name="Babu M.M."/>
            <person name="Basu S."/>
            <person name="Bushmanova Y."/>
            <person name="van der Wel H."/>
            <person name="Katoh-Kurasawa M."/>
            <person name="Dinh C."/>
            <person name="Coutinho P.M."/>
            <person name="Saito T."/>
            <person name="Elias M."/>
            <person name="Schaap P."/>
            <person name="Kay R.R."/>
            <person name="Henrissat B."/>
            <person name="Eichinger L."/>
            <person name="Rivero F."/>
            <person name="Putnam N.H."/>
            <person name="West C.M."/>
            <person name="Loomis W.F."/>
            <person name="Chisholm R.L."/>
            <person name="Shaulsky G."/>
            <person name="Strassmann J.E."/>
            <person name="Queller D.C."/>
            <person name="Kuspa A."/>
            <person name="Grigoriev I.V."/>
        </authorList>
    </citation>
    <scope>NUCLEOTIDE SEQUENCE [LARGE SCALE GENOMIC DNA]</scope>
    <source>
        <strain evidence="2">QSDP1</strain>
    </source>
</reference>
<accession>F0ZQZ8</accession>
<protein>
    <submittedName>
        <fullName evidence="1">Expressed protein</fullName>
    </submittedName>
</protein>
<dbReference type="AlphaFoldDB" id="F0ZQZ8"/>
<dbReference type="KEGG" id="dpp:DICPUDRAFT_92376"/>
<dbReference type="InParanoid" id="F0ZQZ8"/>
<proteinExistence type="predicted"/>
<evidence type="ECO:0000313" key="1">
    <source>
        <dbReference type="EMBL" id="EGC33631.1"/>
    </source>
</evidence>
<dbReference type="Proteomes" id="UP000001064">
    <property type="component" value="Unassembled WGS sequence"/>
</dbReference>
<name>F0ZQZ8_DICPU</name>
<dbReference type="EMBL" id="GL871133">
    <property type="protein sequence ID" value="EGC33631.1"/>
    <property type="molecule type" value="Genomic_DNA"/>
</dbReference>
<dbReference type="VEuPathDB" id="AmoebaDB:DICPUDRAFT_92376"/>
<dbReference type="GeneID" id="10503258"/>
<evidence type="ECO:0000313" key="2">
    <source>
        <dbReference type="Proteomes" id="UP000001064"/>
    </source>
</evidence>
<dbReference type="RefSeq" id="XP_003289851.1">
    <property type="nucleotide sequence ID" value="XM_003289803.1"/>
</dbReference>